<dbReference type="InterPro" id="IPR026843">
    <property type="entry name" value="SbcD_C"/>
</dbReference>
<dbReference type="EMBL" id="CAAJGR010000020">
    <property type="protein sequence ID" value="VHO06018.1"/>
    <property type="molecule type" value="Genomic_DNA"/>
</dbReference>
<dbReference type="GO" id="GO:0004519">
    <property type="term" value="F:endonuclease activity"/>
    <property type="evidence" value="ECO:0007669"/>
    <property type="project" value="UniProtKB-KW"/>
</dbReference>
<dbReference type="InterPro" id="IPR004843">
    <property type="entry name" value="Calcineurin-like_PHP"/>
</dbReference>
<evidence type="ECO:0000259" key="8">
    <source>
        <dbReference type="Pfam" id="PF00149"/>
    </source>
</evidence>
<dbReference type="GO" id="GO:0008408">
    <property type="term" value="F:3'-5' exonuclease activity"/>
    <property type="evidence" value="ECO:0007669"/>
    <property type="project" value="InterPro"/>
</dbReference>
<dbReference type="Pfam" id="PF12320">
    <property type="entry name" value="SbcD_C"/>
    <property type="match status" value="1"/>
</dbReference>
<dbReference type="SUPFAM" id="SSF56300">
    <property type="entry name" value="Metallo-dependent phosphatases"/>
    <property type="match status" value="1"/>
</dbReference>
<dbReference type="InterPro" id="IPR050535">
    <property type="entry name" value="DNA_Repair-Maintenance_Comp"/>
</dbReference>
<dbReference type="PANTHER" id="PTHR30337">
    <property type="entry name" value="COMPONENT OF ATP-DEPENDENT DSDNA EXONUCLEASE"/>
    <property type="match status" value="1"/>
</dbReference>
<feature type="domain" description="Nuclease SbcCD subunit D C-terminal" evidence="9">
    <location>
        <begin position="281"/>
        <end position="380"/>
    </location>
</feature>
<keyword evidence="6 7" id="KW-0269">Exonuclease</keyword>
<keyword evidence="7" id="KW-0235">DNA replication</keyword>
<sequence length="405" mass="44945">MRILHTSDWHLGQHFIGRSRAAEHQKFFAWLLGQVQHQALNAIIVAGDVFDTATPPSYARELYNQFIVDLHPTGCQLVILGGNHDSPAVLAESKQLLAKLNTRVIPAIAAEPADQLILLNDQQGSPGCLLAAIPYLRPRDLLQSQAGQTGQQKQQNLQQAIAAHCQQLYDLAQQYNQQHQQDLPIVLTGHLTTVGVSQSESVRDIYIGNLEAFSASAFPPADYIALGHIHQAQQLNSTTDIRYSGSPIALSFDEANQQKQAWLIEFAGRKKQVTSLAIPSFQALHSVRCNLVDVQEKVQQACTSLADGETLWLELVITETDAYLNDVQQRVEPLLQNLPVELLRLRRMRSEGASALQLPEQLSLHELTPQQVWQARLADEMLSAEQVSRLTELHNQVLAGLEETA</sequence>
<keyword evidence="7" id="KW-0255">Endonuclease</keyword>
<evidence type="ECO:0000256" key="1">
    <source>
        <dbReference type="ARBA" id="ARBA00010555"/>
    </source>
</evidence>
<dbReference type="Gene3D" id="3.30.160.720">
    <property type="match status" value="1"/>
</dbReference>
<keyword evidence="5 7" id="KW-0378">Hydrolase</keyword>
<comment type="subunit">
    <text evidence="2 7">Heterodimer of SbcC and SbcD.</text>
</comment>
<evidence type="ECO:0000256" key="4">
    <source>
        <dbReference type="ARBA" id="ARBA00022722"/>
    </source>
</evidence>
<name>A0A486XUQ2_9GAMM</name>
<evidence type="ECO:0000256" key="3">
    <source>
        <dbReference type="ARBA" id="ARBA00013365"/>
    </source>
</evidence>
<dbReference type="NCBIfam" id="NF008206">
    <property type="entry name" value="PRK10966.1"/>
    <property type="match status" value="1"/>
</dbReference>
<dbReference type="Pfam" id="PF00149">
    <property type="entry name" value="Metallophos"/>
    <property type="match status" value="1"/>
</dbReference>
<dbReference type="InterPro" id="IPR041796">
    <property type="entry name" value="Mre11_N"/>
</dbReference>
<evidence type="ECO:0000313" key="10">
    <source>
        <dbReference type="EMBL" id="VHO06018.1"/>
    </source>
</evidence>
<protein>
    <recommendedName>
        <fullName evidence="3 7">Nuclease SbcCD subunit D</fullName>
    </recommendedName>
</protein>
<evidence type="ECO:0000259" key="9">
    <source>
        <dbReference type="Pfam" id="PF12320"/>
    </source>
</evidence>
<dbReference type="InterPro" id="IPR029052">
    <property type="entry name" value="Metallo-depent_PP-like"/>
</dbReference>
<proteinExistence type="inferred from homology"/>
<dbReference type="InterPro" id="IPR004593">
    <property type="entry name" value="SbcD"/>
</dbReference>
<dbReference type="Gene3D" id="3.60.21.10">
    <property type="match status" value="1"/>
</dbReference>
<dbReference type="GO" id="GO:0006260">
    <property type="term" value="P:DNA replication"/>
    <property type="evidence" value="ECO:0007669"/>
    <property type="project" value="UniProtKB-KW"/>
</dbReference>
<evidence type="ECO:0000256" key="7">
    <source>
        <dbReference type="RuleBase" id="RU363069"/>
    </source>
</evidence>
<comment type="similarity">
    <text evidence="1 7">Belongs to the SbcD family.</text>
</comment>
<feature type="domain" description="Calcineurin-like phosphoesterase" evidence="8">
    <location>
        <begin position="1"/>
        <end position="231"/>
    </location>
</feature>
<comment type="function">
    <text evidence="7">SbcCD cleaves DNA hairpin structures. These structures can inhibit DNA replication and are intermediates in certain DNA recombination reactions. The complex acts as a 3'-&gt;5' double strand exonuclease that can open hairpins. It also has a 5' single-strand endonuclease activity.</text>
</comment>
<dbReference type="AlphaFoldDB" id="A0A486XUQ2"/>
<keyword evidence="4 7" id="KW-0540">Nuclease</keyword>
<keyword evidence="7" id="KW-0233">DNA recombination</keyword>
<reference evidence="10" key="1">
    <citation type="submission" date="2019-04" db="EMBL/GenBank/DDBJ databases">
        <authorList>
            <person name="Brambilla D."/>
        </authorList>
    </citation>
    <scope>NUCLEOTIDE SEQUENCE</scope>
    <source>
        <strain evidence="10">BAL1</strain>
    </source>
</reference>
<dbReference type="NCBIfam" id="TIGR00619">
    <property type="entry name" value="sbcd"/>
    <property type="match status" value="1"/>
</dbReference>
<dbReference type="PANTHER" id="PTHR30337:SF0">
    <property type="entry name" value="NUCLEASE SBCCD SUBUNIT D"/>
    <property type="match status" value="1"/>
</dbReference>
<evidence type="ECO:0000256" key="2">
    <source>
        <dbReference type="ARBA" id="ARBA00011322"/>
    </source>
</evidence>
<evidence type="ECO:0000256" key="5">
    <source>
        <dbReference type="ARBA" id="ARBA00022801"/>
    </source>
</evidence>
<dbReference type="CDD" id="cd00840">
    <property type="entry name" value="MPP_Mre11_N"/>
    <property type="match status" value="1"/>
</dbReference>
<evidence type="ECO:0000256" key="6">
    <source>
        <dbReference type="ARBA" id="ARBA00022839"/>
    </source>
</evidence>
<accession>A0A486XUQ2</accession>
<organism evidence="10">
    <name type="scientific">Rheinheimera sp. BAL341</name>
    <dbReference type="NCBI Taxonomy" id="1708203"/>
    <lineage>
        <taxon>Bacteria</taxon>
        <taxon>Pseudomonadati</taxon>
        <taxon>Pseudomonadota</taxon>
        <taxon>Gammaproteobacteria</taxon>
        <taxon>Chromatiales</taxon>
        <taxon>Chromatiaceae</taxon>
        <taxon>Rheinheimera</taxon>
    </lineage>
</organism>
<dbReference type="GO" id="GO:0006310">
    <property type="term" value="P:DNA recombination"/>
    <property type="evidence" value="ECO:0007669"/>
    <property type="project" value="UniProtKB-KW"/>
</dbReference>
<gene>
    <name evidence="7" type="primary">sbcD</name>
    <name evidence="10" type="ORF">BAL341_3087</name>
</gene>